<dbReference type="EMBL" id="CDMY01000897">
    <property type="protein sequence ID" value="CEM36613.1"/>
    <property type="molecule type" value="Genomic_DNA"/>
</dbReference>
<sequence>MAGSSSSSFRFPHIFRDVFPIDLWTFPFLLGMALSKFANMGDMFILGLWHAPCAAFTHKRMANIHLNEKRRSRAARQQPQNRPLEPSRTFETVSAADEGWDRMKLAKVYECYGYDLSHFPWTSLRTHFNTTLILVSTSVMASVIMFVKWAVQGHRTHSWFVPMHSFTAILIALSHLSWVTMQKLKRTYLFCFLLILCTLMASLFCWAILVGVEQEPQLSPWFDYTIQPGIQELKNRWVATMRPFNLGTSVTLGVWLLQGEMLLIFISSFLVVFAVAAAFNAYYETTLLELYHADPMRGLCQREVADLVDSRSPSSMCTWLSYTLPLLCPLMWVKPMARDIIVGQGWMGGCGFELARLSLVVLLVVCKLSHTPALVQLWLLKYLEDKGILEENDNPIRTNNSTTAASLANPAQEAEKRNSLQLLHFRVVEQAFIPFILLLLTCVAATNTVWEACDLSRPLSRLSTHALPHLTKPIDLESLCAVHRNTETAQRMEEKRMCRRRTLIEDLLCEDDQQIGSSSQSAEGHRRLMALYSTKTPTRDFQAPPRGGRLHQLVGWLTGLEVPLRQGQGADTDRDDVLRNFFSVYSGVREFERELSALYPREFFADVCQALLFGSLFFYGAVTLFIIIWGRSQQT</sequence>
<keyword evidence="2" id="KW-1133">Transmembrane helix</keyword>
<dbReference type="VEuPathDB" id="CryptoDB:Vbra_19174"/>
<evidence type="ECO:0000313" key="4">
    <source>
        <dbReference type="Proteomes" id="UP000041254"/>
    </source>
</evidence>
<feature type="transmembrane region" description="Helical" evidence="2">
    <location>
        <begin position="188"/>
        <end position="212"/>
    </location>
</feature>
<feature type="transmembrane region" description="Helical" evidence="2">
    <location>
        <begin position="157"/>
        <end position="176"/>
    </location>
</feature>
<keyword evidence="2" id="KW-0472">Membrane</keyword>
<feature type="transmembrane region" description="Helical" evidence="2">
    <location>
        <begin position="431"/>
        <end position="450"/>
    </location>
</feature>
<evidence type="ECO:0008006" key="5">
    <source>
        <dbReference type="Google" id="ProtNLM"/>
    </source>
</evidence>
<proteinExistence type="predicted"/>
<feature type="transmembrane region" description="Helical" evidence="2">
    <location>
        <begin position="132"/>
        <end position="151"/>
    </location>
</feature>
<evidence type="ECO:0000313" key="3">
    <source>
        <dbReference type="EMBL" id="CEM36613.1"/>
    </source>
</evidence>
<keyword evidence="4" id="KW-1185">Reference proteome</keyword>
<evidence type="ECO:0000256" key="2">
    <source>
        <dbReference type="SAM" id="Phobius"/>
    </source>
</evidence>
<dbReference type="AlphaFoldDB" id="A0A0G4GZU8"/>
<gene>
    <name evidence="3" type="ORF">Vbra_19174</name>
</gene>
<keyword evidence="2" id="KW-0812">Transmembrane</keyword>
<name>A0A0G4GZU8_VITBC</name>
<evidence type="ECO:0000256" key="1">
    <source>
        <dbReference type="SAM" id="MobiDB-lite"/>
    </source>
</evidence>
<reference evidence="3 4" key="1">
    <citation type="submission" date="2014-11" db="EMBL/GenBank/DDBJ databases">
        <authorList>
            <person name="Zhu J."/>
            <person name="Qi W."/>
            <person name="Song R."/>
        </authorList>
    </citation>
    <scope>NUCLEOTIDE SEQUENCE [LARGE SCALE GENOMIC DNA]</scope>
</reference>
<organism evidence="3 4">
    <name type="scientific">Vitrella brassicaformis (strain CCMP3155)</name>
    <dbReference type="NCBI Taxonomy" id="1169540"/>
    <lineage>
        <taxon>Eukaryota</taxon>
        <taxon>Sar</taxon>
        <taxon>Alveolata</taxon>
        <taxon>Colpodellida</taxon>
        <taxon>Vitrellaceae</taxon>
        <taxon>Vitrella</taxon>
    </lineage>
</organism>
<protein>
    <recommendedName>
        <fullName evidence="5">Transmembrane protein</fullName>
    </recommendedName>
</protein>
<dbReference type="Proteomes" id="UP000041254">
    <property type="component" value="Unassembled WGS sequence"/>
</dbReference>
<feature type="region of interest" description="Disordered" evidence="1">
    <location>
        <begin position="68"/>
        <end position="89"/>
    </location>
</feature>
<dbReference type="InParanoid" id="A0A0G4GZU8"/>
<accession>A0A0G4GZU8</accession>
<feature type="transmembrane region" description="Helical" evidence="2">
    <location>
        <begin position="261"/>
        <end position="283"/>
    </location>
</feature>
<feature type="transmembrane region" description="Helical" evidence="2">
    <location>
        <begin position="610"/>
        <end position="630"/>
    </location>
</feature>